<comment type="caution">
    <text evidence="3">The sequence shown here is derived from an EMBL/GenBank/DDBJ whole genome shotgun (WGS) entry which is preliminary data.</text>
</comment>
<evidence type="ECO:0000313" key="3">
    <source>
        <dbReference type="EMBL" id="CAG9310394.1"/>
    </source>
</evidence>
<keyword evidence="4" id="KW-1185">Reference proteome</keyword>
<accession>A0AAU9IGZ6</accession>
<dbReference type="SUPFAM" id="SSF51556">
    <property type="entry name" value="Metallo-dependent hydrolases"/>
    <property type="match status" value="1"/>
</dbReference>
<dbReference type="Proteomes" id="UP001162131">
    <property type="component" value="Unassembled WGS sequence"/>
</dbReference>
<dbReference type="InterPro" id="IPR011059">
    <property type="entry name" value="Metal-dep_hydrolase_composite"/>
</dbReference>
<dbReference type="SUPFAM" id="SSF51338">
    <property type="entry name" value="Composite domain of metallo-dependent hydrolases"/>
    <property type="match status" value="1"/>
</dbReference>
<reference evidence="3" key="1">
    <citation type="submission" date="2021-09" db="EMBL/GenBank/DDBJ databases">
        <authorList>
            <consortium name="AG Swart"/>
            <person name="Singh M."/>
            <person name="Singh A."/>
            <person name="Seah K."/>
            <person name="Emmerich C."/>
        </authorList>
    </citation>
    <scope>NUCLEOTIDE SEQUENCE</scope>
    <source>
        <strain evidence="3">ATCC30299</strain>
    </source>
</reference>
<gene>
    <name evidence="3" type="ORF">BSTOLATCC_MIC1244</name>
</gene>
<dbReference type="GO" id="GO:0006145">
    <property type="term" value="P:purine nucleobase catabolic process"/>
    <property type="evidence" value="ECO:0007669"/>
    <property type="project" value="TreeGrafter"/>
</dbReference>
<dbReference type="GO" id="GO:0005737">
    <property type="term" value="C:cytoplasm"/>
    <property type="evidence" value="ECO:0007669"/>
    <property type="project" value="TreeGrafter"/>
</dbReference>
<dbReference type="InterPro" id="IPR032466">
    <property type="entry name" value="Metal_Hydrolase"/>
</dbReference>
<sequence length="642" mass="72671">MGKLSFISRHIVLFTNNRPVFGIILIEDEIIFDVVLIENSTSILSVMENYQEWNPIDLEDFYISPGIIDCNIKKEFEDYDHLTRQAVSGGITFIIHEKSKLSEFEDNSDLYCDVGEISLIESYESLKECVDSDSIALKCYLNAPDNKTKPVSMQLETLFQELSETNIPLIIDPILPYSRQLFLASPFHCSTAEDRITGKLPDTKLNPAAFPDSVEEEIPKISSFESPKERKKAGSPKIQSEKQGKYKDLSPTSPAIDHVSMTPFKINSEENEEAPASLTKLRPRAMTYTIFDDLNKRIKENEESTESISLAEQSAYSEAGSTVFSPMIIPELRKRSSSFDIMILNSNSLSSTPTTDGSPVKPSAFLQRMQGRRPTPLVMIKEEKINSDTEYVQHLASIPDTWEIHGVETIISSLKQVNYPVHLANLSSASSVNLVRQAKLEKISLTCETCVHYLFFTKDSVKNGDTRFKDFPPIKSKTNFNLLWDLLKLKAIDMVSSHHFLVDPKLKFLESGSFKRAVSGVSTLGYTLQALWTILTIPATLGSEIEHYLCRLGKWLSLHPARFLRLPNRGSIEKGKAADLIIWKPYERTQISAANSMRPEMCLFFDEILKGKIYHVYIRGCLAYSNNQYYPVGKKISRKCPY</sequence>
<dbReference type="EMBL" id="CAJZBQ010000002">
    <property type="protein sequence ID" value="CAG9310394.1"/>
    <property type="molecule type" value="Genomic_DNA"/>
</dbReference>
<evidence type="ECO:0000259" key="2">
    <source>
        <dbReference type="Pfam" id="PF01979"/>
    </source>
</evidence>
<name>A0AAU9IGZ6_9CILI</name>
<dbReference type="Gene3D" id="3.20.20.140">
    <property type="entry name" value="Metal-dependent hydrolases"/>
    <property type="match status" value="2"/>
</dbReference>
<dbReference type="InterPro" id="IPR006680">
    <property type="entry name" value="Amidohydro-rel"/>
</dbReference>
<evidence type="ECO:0000256" key="1">
    <source>
        <dbReference type="SAM" id="MobiDB-lite"/>
    </source>
</evidence>
<protein>
    <recommendedName>
        <fullName evidence="2">Amidohydrolase-related domain-containing protein</fullName>
    </recommendedName>
</protein>
<proteinExistence type="predicted"/>
<organism evidence="3 4">
    <name type="scientific">Blepharisma stoltei</name>
    <dbReference type="NCBI Taxonomy" id="1481888"/>
    <lineage>
        <taxon>Eukaryota</taxon>
        <taxon>Sar</taxon>
        <taxon>Alveolata</taxon>
        <taxon>Ciliophora</taxon>
        <taxon>Postciliodesmatophora</taxon>
        <taxon>Heterotrichea</taxon>
        <taxon>Heterotrichida</taxon>
        <taxon>Blepharismidae</taxon>
        <taxon>Blepharisma</taxon>
    </lineage>
</organism>
<feature type="region of interest" description="Disordered" evidence="1">
    <location>
        <begin position="198"/>
        <end position="258"/>
    </location>
</feature>
<dbReference type="InterPro" id="IPR050138">
    <property type="entry name" value="DHOase/Allantoinase_Hydrolase"/>
</dbReference>
<dbReference type="PANTHER" id="PTHR43668:SF2">
    <property type="entry name" value="ALLANTOINASE"/>
    <property type="match status" value="1"/>
</dbReference>
<feature type="domain" description="Amidohydrolase-related" evidence="2">
    <location>
        <begin position="554"/>
        <end position="620"/>
    </location>
</feature>
<evidence type="ECO:0000313" key="4">
    <source>
        <dbReference type="Proteomes" id="UP001162131"/>
    </source>
</evidence>
<dbReference type="PANTHER" id="PTHR43668">
    <property type="entry name" value="ALLANTOINASE"/>
    <property type="match status" value="1"/>
</dbReference>
<feature type="compositionally biased region" description="Basic and acidic residues" evidence="1">
    <location>
        <begin position="239"/>
        <end position="248"/>
    </location>
</feature>
<dbReference type="GO" id="GO:0004038">
    <property type="term" value="F:allantoinase activity"/>
    <property type="evidence" value="ECO:0007669"/>
    <property type="project" value="TreeGrafter"/>
</dbReference>
<dbReference type="AlphaFoldDB" id="A0AAU9IGZ6"/>
<dbReference type="Pfam" id="PF01979">
    <property type="entry name" value="Amidohydro_1"/>
    <property type="match status" value="1"/>
</dbReference>